<feature type="domain" description="Type II secretion system protein GspB C-terminal" evidence="3">
    <location>
        <begin position="171"/>
        <end position="225"/>
    </location>
</feature>
<dbReference type="RefSeq" id="WP_284306849.1">
    <property type="nucleotide sequence ID" value="NZ_BSPB01000004.1"/>
</dbReference>
<dbReference type="Pfam" id="PF16537">
    <property type="entry name" value="T2SSB"/>
    <property type="match status" value="1"/>
</dbReference>
<sequence>MSYILDALKRADAERDLGQVPGLHSQSPVTLTSQRPARRWRGIGLAAAATLLVGGALLWRAWSPTHTPVPAPEPVAVAGSSAAPSMAPDTTPPATPAASKATAAGSLRPRPILNPAPATAEKPEPPPATAASAPDQATPTPRPTPPAGAPAPPPAAAAPAPEPVSASASGLRISGSTWSENPHSRTLIVNGQMVQEGQEVAPGVTLEVIGRQTAIFRRGQERFSLRH</sequence>
<dbReference type="PRINTS" id="PR01217">
    <property type="entry name" value="PRICHEXTENSN"/>
</dbReference>
<gene>
    <name evidence="4" type="ORF">GCM10007935_08950</name>
</gene>
<evidence type="ECO:0000256" key="1">
    <source>
        <dbReference type="SAM" id="MobiDB-lite"/>
    </source>
</evidence>
<feature type="region of interest" description="Disordered" evidence="1">
    <location>
        <begin position="72"/>
        <end position="183"/>
    </location>
</feature>
<name>A0ABQ6BZD1_9BURK</name>
<protein>
    <recommendedName>
        <fullName evidence="3">Type II secretion system protein GspB C-terminal domain-containing protein</fullName>
    </recommendedName>
</protein>
<comment type="caution">
    <text evidence="4">The sequence shown here is derived from an EMBL/GenBank/DDBJ whole genome shotgun (WGS) entry which is preliminary data.</text>
</comment>
<dbReference type="InterPro" id="IPR032389">
    <property type="entry name" value="GspB_C"/>
</dbReference>
<feature type="transmembrane region" description="Helical" evidence="2">
    <location>
        <begin position="43"/>
        <end position="62"/>
    </location>
</feature>
<keyword evidence="5" id="KW-1185">Reference proteome</keyword>
<feature type="compositionally biased region" description="Low complexity" evidence="1">
    <location>
        <begin position="129"/>
        <end position="139"/>
    </location>
</feature>
<evidence type="ECO:0000313" key="5">
    <source>
        <dbReference type="Proteomes" id="UP001156903"/>
    </source>
</evidence>
<dbReference type="Proteomes" id="UP001156903">
    <property type="component" value="Unassembled WGS sequence"/>
</dbReference>
<keyword evidence="2" id="KW-1133">Transmembrane helix</keyword>
<dbReference type="EMBL" id="BSPB01000004">
    <property type="protein sequence ID" value="GLS13466.1"/>
    <property type="molecule type" value="Genomic_DNA"/>
</dbReference>
<evidence type="ECO:0000259" key="3">
    <source>
        <dbReference type="Pfam" id="PF16537"/>
    </source>
</evidence>
<accession>A0ABQ6BZD1</accession>
<proteinExistence type="predicted"/>
<feature type="compositionally biased region" description="Pro residues" evidence="1">
    <location>
        <begin position="140"/>
        <end position="162"/>
    </location>
</feature>
<reference evidence="5" key="1">
    <citation type="journal article" date="2019" name="Int. J. Syst. Evol. Microbiol.">
        <title>The Global Catalogue of Microorganisms (GCM) 10K type strain sequencing project: providing services to taxonomists for standard genome sequencing and annotation.</title>
        <authorList>
            <consortium name="The Broad Institute Genomics Platform"/>
            <consortium name="The Broad Institute Genome Sequencing Center for Infectious Disease"/>
            <person name="Wu L."/>
            <person name="Ma J."/>
        </authorList>
    </citation>
    <scope>NUCLEOTIDE SEQUENCE [LARGE SCALE GENOMIC DNA]</scope>
    <source>
        <strain evidence="5">NBRC 109341</strain>
    </source>
</reference>
<feature type="compositionally biased region" description="Low complexity" evidence="1">
    <location>
        <begin position="74"/>
        <end position="89"/>
    </location>
</feature>
<keyword evidence="2" id="KW-0472">Membrane</keyword>
<evidence type="ECO:0000256" key="2">
    <source>
        <dbReference type="SAM" id="Phobius"/>
    </source>
</evidence>
<organism evidence="4 5">
    <name type="scientific">Hydrogenophaga electricum</name>
    <dbReference type="NCBI Taxonomy" id="1230953"/>
    <lineage>
        <taxon>Bacteria</taxon>
        <taxon>Pseudomonadati</taxon>
        <taxon>Pseudomonadota</taxon>
        <taxon>Betaproteobacteria</taxon>
        <taxon>Burkholderiales</taxon>
        <taxon>Comamonadaceae</taxon>
        <taxon>Hydrogenophaga</taxon>
    </lineage>
</organism>
<evidence type="ECO:0000313" key="4">
    <source>
        <dbReference type="EMBL" id="GLS13466.1"/>
    </source>
</evidence>
<keyword evidence="2" id="KW-0812">Transmembrane</keyword>